<proteinExistence type="inferred from homology"/>
<keyword evidence="6 8" id="KW-0949">S-adenosyl-L-methionine</keyword>
<reference evidence="13" key="1">
    <citation type="submission" date="2023-08" db="EMBL/GenBank/DDBJ databases">
        <authorList>
            <person name="Alioto T."/>
            <person name="Alioto T."/>
            <person name="Gomez Garrido J."/>
        </authorList>
    </citation>
    <scope>NUCLEOTIDE SEQUENCE</scope>
</reference>
<feature type="domain" description="Ribosomal RNA methyltransferase SPB1-like C-terminal" evidence="11">
    <location>
        <begin position="596"/>
        <end position="801"/>
    </location>
</feature>
<keyword evidence="3 8" id="KW-0698">rRNA processing</keyword>
<dbReference type="InterPro" id="IPR024576">
    <property type="entry name" value="rRNA_MeTfrase_Spb1_DUF3381"/>
</dbReference>
<feature type="binding site" evidence="8">
    <location>
        <position position="92"/>
    </location>
    <ligand>
        <name>S-adenosyl-L-methionine</name>
        <dbReference type="ChEBI" id="CHEBI:59789"/>
    </ligand>
</feature>
<dbReference type="HAMAP" id="MF_03163">
    <property type="entry name" value="RNA_methyltr_E_SPB1"/>
    <property type="match status" value="1"/>
</dbReference>
<dbReference type="InterPro" id="IPR050082">
    <property type="entry name" value="RNA_methyltr_RlmE"/>
</dbReference>
<evidence type="ECO:0000256" key="8">
    <source>
        <dbReference type="HAMAP-Rule" id="MF_03163"/>
    </source>
</evidence>
<feature type="compositionally biased region" description="Acidic residues" evidence="9">
    <location>
        <begin position="447"/>
        <end position="485"/>
    </location>
</feature>
<dbReference type="InterPro" id="IPR015507">
    <property type="entry name" value="rRNA-MeTfrase_E"/>
</dbReference>
<comment type="subcellular location">
    <subcellularLocation>
        <location evidence="1 8">Nucleus</location>
        <location evidence="1 8">Nucleolus</location>
    </subcellularLocation>
</comment>
<evidence type="ECO:0000256" key="7">
    <source>
        <dbReference type="ARBA" id="ARBA00023242"/>
    </source>
</evidence>
<dbReference type="InterPro" id="IPR002877">
    <property type="entry name" value="RNA_MeTrfase_FtsJ_dom"/>
</dbReference>
<evidence type="ECO:0000256" key="6">
    <source>
        <dbReference type="ARBA" id="ARBA00022691"/>
    </source>
</evidence>
<comment type="similarity">
    <text evidence="8">Belongs to the class I-like SAM-binding methyltransferase superfamily. RNA methyltransferase RlmE family. SPB1 subfamily.</text>
</comment>
<keyword evidence="14" id="KW-1185">Reference proteome</keyword>
<evidence type="ECO:0000313" key="14">
    <source>
        <dbReference type="Proteomes" id="UP001162480"/>
    </source>
</evidence>
<dbReference type="InterPro" id="IPR028589">
    <property type="entry name" value="SPB1-like"/>
</dbReference>
<feature type="binding site" evidence="8">
    <location>
        <position position="56"/>
    </location>
    <ligand>
        <name>S-adenosyl-L-methionine</name>
        <dbReference type="ChEBI" id="CHEBI:59789"/>
    </ligand>
</feature>
<dbReference type="GO" id="GO:0005730">
    <property type="term" value="C:nucleolus"/>
    <property type="evidence" value="ECO:0007669"/>
    <property type="project" value="UniProtKB-SubCell"/>
</dbReference>
<dbReference type="InterPro" id="IPR012920">
    <property type="entry name" value="rRNA_MeTfrase_SPB1-like_C"/>
</dbReference>
<dbReference type="EC" id="2.1.1.-" evidence="8"/>
<accession>A0AA36F529</accession>
<dbReference type="Pfam" id="PF11861">
    <property type="entry name" value="DUF3381"/>
    <property type="match status" value="1"/>
</dbReference>
<evidence type="ECO:0000256" key="3">
    <source>
        <dbReference type="ARBA" id="ARBA00022552"/>
    </source>
</evidence>
<evidence type="ECO:0000256" key="2">
    <source>
        <dbReference type="ARBA" id="ARBA00022517"/>
    </source>
</evidence>
<feature type="compositionally biased region" description="Basic residues" evidence="9">
    <location>
        <begin position="791"/>
        <end position="815"/>
    </location>
</feature>
<evidence type="ECO:0000259" key="11">
    <source>
        <dbReference type="Pfam" id="PF07780"/>
    </source>
</evidence>
<sequence length="815" mass="93602">MGKKAKVGKARKDRFYQLAKETGYRARSAFKLIQLNRKFEFLQKSRVVVDLCAAPGGWLQVCVENTPVSALVVGVDLVPIRPIPRTTCLQNDITTESCRVAIKKELQDWKADSVLNDGAPNVGKSWVHDAFQQAQLTLSALRLAAGILRKGGWFVTKVFRSKDYNSLIWVFNQLFKKVHATKPQASRTESAEIFVVCESYLAPDKLDPKFFDPKHVFKEVEDTKMLLNTFKPEQKQRNREGYADGLTNLYFPKNVSEFINNQDYLKILASCTELLFDDQSILEDPLTTEEIKICCKDIRVLGKKDIKRLIGWRKHILKQREADAPQAPVEEEKVDSDEDEEIKLQELLATAKEEERKTIKKRLKKIREQKLKLTQRMDMKMAFPDDEIEQIDDIGLFQLQKIKSEKGLEKIQKGDLSLADEEALIDDDDIFIPKIVTKVSYNRDPTEREDYDYNIDSDDGEEPKADDDDDDISMAELSDDDELEELDGKKKVDDGDDGIEEKEKENPLLVSLTEKQTTSEKVAEWFSKDSFSALISKDEKESEASEDEMKDGKDEIDDLKIPSKAKAKNKKEDFEVIPVDNSIGQQQVFSSDDEDDDDNDDDDDDDDDSEEEEDNLTAHKAKKRVAPELDPEGLALAAKMVHSKKQRREVIESGYHKFMYDDPNLPRWFLKEEEKHARKNVPVTKAEMEEYKKQMKEVDARPIKKVAEAKIRKKLRMTKKLQKVRKRAETITDCVDTSEREKWLKIKEIYKKAGLLTKQKKEVSYVISKKGGGTKGAKPKGPFKVVDRRLKKDKRSMKAKNNQKKKGGKGKKKVK</sequence>
<dbReference type="GO" id="GO:0000466">
    <property type="term" value="P:maturation of 5.8S rRNA from tricistronic rRNA transcript (SSU-rRNA, 5.8S rRNA, LSU-rRNA)"/>
    <property type="evidence" value="ECO:0007669"/>
    <property type="project" value="TreeGrafter"/>
</dbReference>
<evidence type="ECO:0000256" key="1">
    <source>
        <dbReference type="ARBA" id="ARBA00004604"/>
    </source>
</evidence>
<feature type="domain" description="Ribosomal RNA methyltransferase FtsJ" evidence="10">
    <location>
        <begin position="24"/>
        <end position="199"/>
    </location>
</feature>
<dbReference type="GO" id="GO:0008650">
    <property type="term" value="F:rRNA (uridine-2'-O-)-methyltransferase activity"/>
    <property type="evidence" value="ECO:0007669"/>
    <property type="project" value="TreeGrafter"/>
</dbReference>
<feature type="coiled-coil region" evidence="8">
    <location>
        <begin position="334"/>
        <end position="376"/>
    </location>
</feature>
<keyword evidence="7 8" id="KW-0539">Nucleus</keyword>
<dbReference type="Gene3D" id="3.40.50.150">
    <property type="entry name" value="Vaccinia Virus protein VP39"/>
    <property type="match status" value="1"/>
</dbReference>
<dbReference type="PANTHER" id="PTHR10920:SF13">
    <property type="entry name" value="PRE-RRNA 2'-O-RIBOSE RNA METHYLTRANSFERASE FTSJ3"/>
    <property type="match status" value="1"/>
</dbReference>
<feature type="binding site" evidence="8">
    <location>
        <position position="58"/>
    </location>
    <ligand>
        <name>S-adenosyl-L-methionine</name>
        <dbReference type="ChEBI" id="CHEBI:59789"/>
    </ligand>
</feature>
<dbReference type="GO" id="GO:0030687">
    <property type="term" value="C:preribosome, large subunit precursor"/>
    <property type="evidence" value="ECO:0007669"/>
    <property type="project" value="TreeGrafter"/>
</dbReference>
<feature type="active site" description="Proton acceptor" evidence="8">
    <location>
        <position position="157"/>
    </location>
</feature>
<dbReference type="PANTHER" id="PTHR10920">
    <property type="entry name" value="RIBOSOMAL RNA METHYLTRANSFERASE"/>
    <property type="match status" value="1"/>
</dbReference>
<feature type="compositionally biased region" description="Basic and acidic residues" evidence="9">
    <location>
        <begin position="517"/>
        <end position="527"/>
    </location>
</feature>
<evidence type="ECO:0000256" key="4">
    <source>
        <dbReference type="ARBA" id="ARBA00022603"/>
    </source>
</evidence>
<evidence type="ECO:0000259" key="12">
    <source>
        <dbReference type="Pfam" id="PF11861"/>
    </source>
</evidence>
<evidence type="ECO:0000313" key="13">
    <source>
        <dbReference type="EMBL" id="CAI9724792.1"/>
    </source>
</evidence>
<feature type="compositionally biased region" description="Acidic residues" evidence="9">
    <location>
        <begin position="591"/>
        <end position="615"/>
    </location>
</feature>
<name>A0AA36F529_OCTVU</name>
<feature type="binding site" evidence="8">
    <location>
        <position position="117"/>
    </location>
    <ligand>
        <name>S-adenosyl-L-methionine</name>
        <dbReference type="ChEBI" id="CHEBI:59789"/>
    </ligand>
</feature>
<organism evidence="13 14">
    <name type="scientific">Octopus vulgaris</name>
    <name type="common">Common octopus</name>
    <dbReference type="NCBI Taxonomy" id="6645"/>
    <lineage>
        <taxon>Eukaryota</taxon>
        <taxon>Metazoa</taxon>
        <taxon>Spiralia</taxon>
        <taxon>Lophotrochozoa</taxon>
        <taxon>Mollusca</taxon>
        <taxon>Cephalopoda</taxon>
        <taxon>Coleoidea</taxon>
        <taxon>Octopodiformes</taxon>
        <taxon>Octopoda</taxon>
        <taxon>Incirrata</taxon>
        <taxon>Octopodidae</taxon>
        <taxon>Octopus</taxon>
    </lineage>
</organism>
<gene>
    <name evidence="13" type="ORF">OCTVUL_1B030847</name>
</gene>
<keyword evidence="8" id="KW-0175">Coiled coil</keyword>
<feature type="binding site" evidence="8">
    <location>
        <position position="76"/>
    </location>
    <ligand>
        <name>S-adenosyl-L-methionine</name>
        <dbReference type="ChEBI" id="CHEBI:59789"/>
    </ligand>
</feature>
<dbReference type="Pfam" id="PF01728">
    <property type="entry name" value="FtsJ"/>
    <property type="match status" value="1"/>
</dbReference>
<dbReference type="GO" id="GO:0016435">
    <property type="term" value="F:rRNA (guanine) methyltransferase activity"/>
    <property type="evidence" value="ECO:0007669"/>
    <property type="project" value="TreeGrafter"/>
</dbReference>
<dbReference type="FunFam" id="3.40.50.150:FF:000004">
    <property type="entry name" value="AdoMet-dependent rRNA methyltransferase SPB1"/>
    <property type="match status" value="1"/>
</dbReference>
<feature type="compositionally biased region" description="Basic and acidic residues" evidence="9">
    <location>
        <begin position="550"/>
        <end position="561"/>
    </location>
</feature>
<feature type="domain" description="DUF3381" evidence="12">
    <location>
        <begin position="232"/>
        <end position="376"/>
    </location>
</feature>
<feature type="region of interest" description="Disordered" evidence="9">
    <location>
        <begin position="768"/>
        <end position="815"/>
    </location>
</feature>
<keyword evidence="4 8" id="KW-0489">Methyltransferase</keyword>
<evidence type="ECO:0000256" key="9">
    <source>
        <dbReference type="SAM" id="MobiDB-lite"/>
    </source>
</evidence>
<dbReference type="Pfam" id="PF07780">
    <property type="entry name" value="Spb1_C"/>
    <property type="match status" value="1"/>
</dbReference>
<evidence type="ECO:0000259" key="10">
    <source>
        <dbReference type="Pfam" id="PF01728"/>
    </source>
</evidence>
<dbReference type="GO" id="GO:0000463">
    <property type="term" value="P:maturation of LSU-rRNA from tricistronic rRNA transcript (SSU-rRNA, 5.8S rRNA, LSU-rRNA)"/>
    <property type="evidence" value="ECO:0007669"/>
    <property type="project" value="TreeGrafter"/>
</dbReference>
<dbReference type="AlphaFoldDB" id="A0AA36F529"/>
<protein>
    <recommendedName>
        <fullName evidence="8">Putative rRNA methyltransferase</fullName>
        <ecNumber evidence="8">2.1.1.-</ecNumber>
    </recommendedName>
    <alternativeName>
        <fullName evidence="8">2'-O-ribose RNA methyltransferase SPB1 homolog</fullName>
    </alternativeName>
</protein>
<dbReference type="HAMAP" id="MF_01547">
    <property type="entry name" value="RNA_methyltr_E"/>
    <property type="match status" value="1"/>
</dbReference>
<dbReference type="Proteomes" id="UP001162480">
    <property type="component" value="Chromosome 6"/>
</dbReference>
<dbReference type="SUPFAM" id="SSF53335">
    <property type="entry name" value="S-adenosyl-L-methionine-dependent methyltransferases"/>
    <property type="match status" value="1"/>
</dbReference>
<feature type="region of interest" description="Disordered" evidence="9">
    <location>
        <begin position="446"/>
        <end position="629"/>
    </location>
</feature>
<dbReference type="InterPro" id="IPR029063">
    <property type="entry name" value="SAM-dependent_MTases_sf"/>
</dbReference>
<keyword evidence="5 8" id="KW-0808">Transferase</keyword>
<evidence type="ECO:0000256" key="5">
    <source>
        <dbReference type="ARBA" id="ARBA00022679"/>
    </source>
</evidence>
<keyword evidence="2 8" id="KW-0690">Ribosome biogenesis</keyword>
<dbReference type="EMBL" id="OX597819">
    <property type="protein sequence ID" value="CAI9724792.1"/>
    <property type="molecule type" value="Genomic_DNA"/>
</dbReference>
<comment type="catalytic activity">
    <reaction evidence="8">
        <text>a ribonucleotide in rRNA + S-adenosyl-L-methionine = a 2'-O-methylribonucleotide in rRNA + S-adenosyl-L-homocysteine + H(+)</text>
        <dbReference type="Rhea" id="RHEA:48628"/>
        <dbReference type="Rhea" id="RHEA-COMP:12164"/>
        <dbReference type="Rhea" id="RHEA-COMP:12165"/>
        <dbReference type="ChEBI" id="CHEBI:15378"/>
        <dbReference type="ChEBI" id="CHEBI:57856"/>
        <dbReference type="ChEBI" id="CHEBI:59789"/>
        <dbReference type="ChEBI" id="CHEBI:90675"/>
        <dbReference type="ChEBI" id="CHEBI:90676"/>
    </reaction>
</comment>
<comment type="function">
    <text evidence="8">Probable methyltransferase involved in the maturation of rRNA and in the biogenesis of ribosomal subunits.</text>
</comment>